<organism evidence="2 3">
    <name type="scientific">Methanobrevibacter arboriphilus JCM 13429 = DSM 1125</name>
    <dbReference type="NCBI Taxonomy" id="1300164"/>
    <lineage>
        <taxon>Archaea</taxon>
        <taxon>Methanobacteriati</taxon>
        <taxon>Methanobacteriota</taxon>
        <taxon>Methanomada group</taxon>
        <taxon>Methanobacteria</taxon>
        <taxon>Methanobacteriales</taxon>
        <taxon>Methanobacteriaceae</taxon>
        <taxon>Methanobrevibacter</taxon>
    </lineage>
</organism>
<dbReference type="PROSITE" id="PS51725">
    <property type="entry name" value="ABM"/>
    <property type="match status" value="1"/>
</dbReference>
<dbReference type="Proteomes" id="UP000191661">
    <property type="component" value="Unassembled WGS sequence"/>
</dbReference>
<dbReference type="AlphaFoldDB" id="A0A1V6N326"/>
<reference evidence="2 3" key="1">
    <citation type="submission" date="2014-12" db="EMBL/GenBank/DDBJ databases">
        <title>Genome sequence of Methanobrevibacter arboriphilicus DH1, DSM1125.</title>
        <authorList>
            <person name="Poehlein A."/>
            <person name="Thauer R.K."/>
            <person name="Seedorf H."/>
            <person name="Daniel R."/>
        </authorList>
    </citation>
    <scope>NUCLEOTIDE SEQUENCE [LARGE SCALE GENOMIC DNA]</scope>
    <source>
        <strain evidence="2 3">DH1</strain>
    </source>
</reference>
<sequence length="98" mass="11412">MIIVLAKIVAKESMKNNIIKESKELIKKTRIEKGCVEYNLYDQLDEDNSLLFVEKWENKDCLTSHLNQVHFTKFGEAIEDYLAKELEISVYSSEPTNL</sequence>
<dbReference type="EMBL" id="JXMW01000006">
    <property type="protein sequence ID" value="OQD58963.1"/>
    <property type="molecule type" value="Genomic_DNA"/>
</dbReference>
<dbReference type="GO" id="GO:0003824">
    <property type="term" value="F:catalytic activity"/>
    <property type="evidence" value="ECO:0007669"/>
    <property type="project" value="TreeGrafter"/>
</dbReference>
<dbReference type="PANTHER" id="PTHR33336:SF15">
    <property type="entry name" value="ABM DOMAIN-CONTAINING PROTEIN"/>
    <property type="match status" value="1"/>
</dbReference>
<gene>
    <name evidence="2" type="ORF">MBBAR_6c00730</name>
</gene>
<accession>A0A1V6N326</accession>
<dbReference type="InterPro" id="IPR007138">
    <property type="entry name" value="ABM_dom"/>
</dbReference>
<evidence type="ECO:0000313" key="3">
    <source>
        <dbReference type="Proteomes" id="UP000191661"/>
    </source>
</evidence>
<dbReference type="RefSeq" id="WP_080460022.1">
    <property type="nucleotide sequence ID" value="NZ_BBET01000277.1"/>
</dbReference>
<comment type="caution">
    <text evidence="2">The sequence shown here is derived from an EMBL/GenBank/DDBJ whole genome shotgun (WGS) entry which is preliminary data.</text>
</comment>
<proteinExistence type="predicted"/>
<evidence type="ECO:0000259" key="1">
    <source>
        <dbReference type="PROSITE" id="PS51725"/>
    </source>
</evidence>
<dbReference type="Pfam" id="PF03992">
    <property type="entry name" value="ABM"/>
    <property type="match status" value="1"/>
</dbReference>
<dbReference type="PANTHER" id="PTHR33336">
    <property type="entry name" value="QUINOL MONOOXYGENASE YGIN-RELATED"/>
    <property type="match status" value="1"/>
</dbReference>
<dbReference type="InterPro" id="IPR011008">
    <property type="entry name" value="Dimeric_a/b-barrel"/>
</dbReference>
<dbReference type="SUPFAM" id="SSF54909">
    <property type="entry name" value="Dimeric alpha+beta barrel"/>
    <property type="match status" value="1"/>
</dbReference>
<name>A0A1V6N326_METAZ</name>
<dbReference type="Gene3D" id="3.30.70.100">
    <property type="match status" value="1"/>
</dbReference>
<feature type="domain" description="ABM" evidence="1">
    <location>
        <begin position="2"/>
        <end position="91"/>
    </location>
</feature>
<dbReference type="InterPro" id="IPR050744">
    <property type="entry name" value="AI-2_Isomerase_LsrG"/>
</dbReference>
<evidence type="ECO:0000313" key="2">
    <source>
        <dbReference type="EMBL" id="OQD58963.1"/>
    </source>
</evidence>
<protein>
    <recommendedName>
        <fullName evidence="1">ABM domain-containing protein</fullName>
    </recommendedName>
</protein>
<keyword evidence="3" id="KW-1185">Reference proteome</keyword>
<dbReference type="OrthoDB" id="8931at2157"/>